<reference evidence="8 9" key="1">
    <citation type="submission" date="2019-07" db="EMBL/GenBank/DDBJ databases">
        <title>Rapid identification of Enteric Bacteria from Whole Genome Sequences (WGS) using Average Nucleotide Identity (ANI).</title>
        <authorList>
            <person name="Lane C."/>
        </authorList>
    </citation>
    <scope>NUCLEOTIDE SEQUENCE [LARGE SCALE GENOMIC DNA]</scope>
    <source>
        <strain evidence="8 9">D2411</strain>
    </source>
</reference>
<dbReference type="InterPro" id="IPR001959">
    <property type="entry name" value="Transposase"/>
</dbReference>
<dbReference type="Proteomes" id="UP000321812">
    <property type="component" value="Unassembled WGS sequence"/>
</dbReference>
<evidence type="ECO:0000256" key="2">
    <source>
        <dbReference type="ARBA" id="ARBA00011044"/>
    </source>
</evidence>
<evidence type="ECO:0000256" key="1">
    <source>
        <dbReference type="ARBA" id="ARBA00008761"/>
    </source>
</evidence>
<evidence type="ECO:0000256" key="4">
    <source>
        <dbReference type="ARBA" id="ARBA00023125"/>
    </source>
</evidence>
<evidence type="ECO:0000256" key="5">
    <source>
        <dbReference type="ARBA" id="ARBA00023172"/>
    </source>
</evidence>
<dbReference type="PANTHER" id="PTHR30405:SF11">
    <property type="entry name" value="RNA-GUIDED DNA ENDONUCLEASE RV2885C-RELATED"/>
    <property type="match status" value="1"/>
</dbReference>
<keyword evidence="4" id="KW-0238">DNA-binding</keyword>
<evidence type="ECO:0000313" key="9">
    <source>
        <dbReference type="Proteomes" id="UP000321812"/>
    </source>
</evidence>
<dbReference type="RefSeq" id="WP_082858045.1">
    <property type="nucleotide sequence ID" value="NZ_VOAP01000029.1"/>
</dbReference>
<dbReference type="NCBIfam" id="TIGR01766">
    <property type="entry name" value="IS200/IS605 family accessory protein TnpB-like domain"/>
    <property type="match status" value="1"/>
</dbReference>
<sequence>MRKEEVQTAIELDLNINEVELSSDKLVETRSKQTNKIKYTQAFKKLQRKQSRRVEKAKKTKIKLSKNFRKTQRKLNKKYEKALNIKKVIQHKFSKEIVDKFDLIVVENLNVKNMTKRAKLKNVKAKSGLNRSILDTSFSQLISFLEYKAKHNGKLFTKIPPQYTSKGCSNCGTIKFDLKLKDRTFICDECGFVTHRDLNAAINILRRGLKALNISIEQIKDIKLSNVKSKSFELGISLLDSKQKAFRVS</sequence>
<evidence type="ECO:0000259" key="7">
    <source>
        <dbReference type="Pfam" id="PF07282"/>
    </source>
</evidence>
<dbReference type="EMBL" id="VOAP01000029">
    <property type="protein sequence ID" value="TWO18010.1"/>
    <property type="molecule type" value="Genomic_DNA"/>
</dbReference>
<evidence type="ECO:0000256" key="3">
    <source>
        <dbReference type="ARBA" id="ARBA00022578"/>
    </source>
</evidence>
<comment type="similarity">
    <text evidence="1">In the C-terminal section; belongs to the transposase 35 family.</text>
</comment>
<feature type="domain" description="Cas12f1-like TNB" evidence="7">
    <location>
        <begin position="138"/>
        <end position="204"/>
    </location>
</feature>
<dbReference type="GO" id="GO:0003677">
    <property type="term" value="F:DNA binding"/>
    <property type="evidence" value="ECO:0007669"/>
    <property type="project" value="UniProtKB-KW"/>
</dbReference>
<dbReference type="InterPro" id="IPR051399">
    <property type="entry name" value="RNA-guided_DNA_endo/Transpos"/>
</dbReference>
<comment type="similarity">
    <text evidence="2">In the N-terminal section; belongs to the transposase 2 family.</text>
</comment>
<evidence type="ECO:0000259" key="6">
    <source>
        <dbReference type="Pfam" id="PF01385"/>
    </source>
</evidence>
<keyword evidence="3" id="KW-0815">Transposition</keyword>
<keyword evidence="5" id="KW-0233">DNA recombination</keyword>
<organism evidence="8 9">
    <name type="scientific">Campylobacter hyointestinalis</name>
    <dbReference type="NCBI Taxonomy" id="198"/>
    <lineage>
        <taxon>Bacteria</taxon>
        <taxon>Pseudomonadati</taxon>
        <taxon>Campylobacterota</taxon>
        <taxon>Epsilonproteobacteria</taxon>
        <taxon>Campylobacterales</taxon>
        <taxon>Campylobacteraceae</taxon>
        <taxon>Campylobacter</taxon>
    </lineage>
</organism>
<evidence type="ECO:0000313" key="8">
    <source>
        <dbReference type="EMBL" id="TWO18010.1"/>
    </source>
</evidence>
<name>A0A562X762_CAMHY</name>
<dbReference type="InterPro" id="IPR010095">
    <property type="entry name" value="Cas12f1-like_TNB"/>
</dbReference>
<dbReference type="AlphaFoldDB" id="A0A562X762"/>
<dbReference type="Pfam" id="PF07282">
    <property type="entry name" value="Cas12f1-like_TNB"/>
    <property type="match status" value="1"/>
</dbReference>
<proteinExistence type="inferred from homology"/>
<comment type="caution">
    <text evidence="8">The sequence shown here is derived from an EMBL/GenBank/DDBJ whole genome shotgun (WGS) entry which is preliminary data.</text>
</comment>
<dbReference type="GO" id="GO:0032196">
    <property type="term" value="P:transposition"/>
    <property type="evidence" value="ECO:0007669"/>
    <property type="project" value="UniProtKB-KW"/>
</dbReference>
<feature type="domain" description="Probable transposase IS891/IS1136/IS1341" evidence="6">
    <location>
        <begin position="3"/>
        <end position="117"/>
    </location>
</feature>
<dbReference type="PANTHER" id="PTHR30405">
    <property type="entry name" value="TRANSPOSASE"/>
    <property type="match status" value="1"/>
</dbReference>
<gene>
    <name evidence="8" type="ORF">YZ82_08360</name>
</gene>
<accession>A0A562X762</accession>
<dbReference type="GO" id="GO:0006310">
    <property type="term" value="P:DNA recombination"/>
    <property type="evidence" value="ECO:0007669"/>
    <property type="project" value="UniProtKB-KW"/>
</dbReference>
<dbReference type="Pfam" id="PF01385">
    <property type="entry name" value="OrfB_IS605"/>
    <property type="match status" value="1"/>
</dbReference>
<dbReference type="NCBIfam" id="NF040570">
    <property type="entry name" value="guided_TnpB"/>
    <property type="match status" value="1"/>
</dbReference>
<protein>
    <submittedName>
        <fullName evidence="8">IS200/IS605 family element transposase accessory protein TnpB</fullName>
    </submittedName>
</protein>